<sequence length="280" mass="30681">MNVYAIGASKNIGYFAGLRLLNQGATITYLLRSPSAFDNDAEMLHFIKDGKVKLVRGDGLKPDTIREGWQKALEVGNGKIDVVLFTLGGKPTFSMTCGFVFNPPDLVCRSLMNTFSTIPDELRAPENQPRFIVITSMGITSVSHKALPLALKPLYGTMLTGPHEDKLGAERLLSHVRGLPWTVPDEVKKEVLPDGWQNTPGLPKAGEIRQLVIVRPALLSDGDCKGDGGRKKGKGPYRTLKDADFGDGYRVSRKDIAHFIVCDALPNWEKWEGSGVTVAY</sequence>
<evidence type="ECO:0000313" key="2">
    <source>
        <dbReference type="EMBL" id="PIL28198.1"/>
    </source>
</evidence>
<comment type="caution">
    <text evidence="2">The sequence shown here is derived from an EMBL/GenBank/DDBJ whole genome shotgun (WGS) entry which is preliminary data.</text>
</comment>
<dbReference type="Proteomes" id="UP000230002">
    <property type="component" value="Unassembled WGS sequence"/>
</dbReference>
<feature type="domain" description="NAD(P)-binding" evidence="1">
    <location>
        <begin position="7"/>
        <end position="183"/>
    </location>
</feature>
<protein>
    <recommendedName>
        <fullName evidence="1">NAD(P)-binding domain-containing protein</fullName>
    </recommendedName>
</protein>
<name>A0A2G8S3Q5_9APHY</name>
<dbReference type="Pfam" id="PF13460">
    <property type="entry name" value="NAD_binding_10"/>
    <property type="match status" value="1"/>
</dbReference>
<keyword evidence="3" id="KW-1185">Reference proteome</keyword>
<dbReference type="EMBL" id="AYKW01000027">
    <property type="protein sequence ID" value="PIL28198.1"/>
    <property type="molecule type" value="Genomic_DNA"/>
</dbReference>
<dbReference type="Gene3D" id="3.40.50.720">
    <property type="entry name" value="NAD(P)-binding Rossmann-like Domain"/>
    <property type="match status" value="1"/>
</dbReference>
<dbReference type="AlphaFoldDB" id="A0A2G8S3Q5"/>
<dbReference type="SUPFAM" id="SSF51735">
    <property type="entry name" value="NAD(P)-binding Rossmann-fold domains"/>
    <property type="match status" value="1"/>
</dbReference>
<gene>
    <name evidence="2" type="ORF">GSI_09735</name>
</gene>
<evidence type="ECO:0000259" key="1">
    <source>
        <dbReference type="Pfam" id="PF13460"/>
    </source>
</evidence>
<reference evidence="2 3" key="1">
    <citation type="journal article" date="2015" name="Sci. Rep.">
        <title>Chromosome-level genome map provides insights into diverse defense mechanisms in the medicinal fungus Ganoderma sinense.</title>
        <authorList>
            <person name="Zhu Y."/>
            <person name="Xu J."/>
            <person name="Sun C."/>
            <person name="Zhou S."/>
            <person name="Xu H."/>
            <person name="Nelson D.R."/>
            <person name="Qian J."/>
            <person name="Song J."/>
            <person name="Luo H."/>
            <person name="Xiang L."/>
            <person name="Li Y."/>
            <person name="Xu Z."/>
            <person name="Ji A."/>
            <person name="Wang L."/>
            <person name="Lu S."/>
            <person name="Hayward A."/>
            <person name="Sun W."/>
            <person name="Li X."/>
            <person name="Schwartz D.C."/>
            <person name="Wang Y."/>
            <person name="Chen S."/>
        </authorList>
    </citation>
    <scope>NUCLEOTIDE SEQUENCE [LARGE SCALE GENOMIC DNA]</scope>
    <source>
        <strain evidence="2 3">ZZ0214-1</strain>
    </source>
</reference>
<dbReference type="OrthoDB" id="63935at2759"/>
<accession>A0A2G8S3Q5</accession>
<dbReference type="InterPro" id="IPR036291">
    <property type="entry name" value="NAD(P)-bd_dom_sf"/>
</dbReference>
<proteinExistence type="predicted"/>
<evidence type="ECO:0000313" key="3">
    <source>
        <dbReference type="Proteomes" id="UP000230002"/>
    </source>
</evidence>
<organism evidence="2 3">
    <name type="scientific">Ganoderma sinense ZZ0214-1</name>
    <dbReference type="NCBI Taxonomy" id="1077348"/>
    <lineage>
        <taxon>Eukaryota</taxon>
        <taxon>Fungi</taxon>
        <taxon>Dikarya</taxon>
        <taxon>Basidiomycota</taxon>
        <taxon>Agaricomycotina</taxon>
        <taxon>Agaricomycetes</taxon>
        <taxon>Polyporales</taxon>
        <taxon>Polyporaceae</taxon>
        <taxon>Ganoderma</taxon>
    </lineage>
</organism>
<dbReference type="PANTHER" id="PTHR15020">
    <property type="entry name" value="FLAVIN REDUCTASE-RELATED"/>
    <property type="match status" value="1"/>
</dbReference>
<dbReference type="PANTHER" id="PTHR15020:SF50">
    <property type="entry name" value="UPF0659 PROTEIN YMR090W"/>
    <property type="match status" value="1"/>
</dbReference>
<dbReference type="InterPro" id="IPR016040">
    <property type="entry name" value="NAD(P)-bd_dom"/>
</dbReference>